<feature type="domain" description="EfeO-type cupredoxin-like" evidence="4">
    <location>
        <begin position="145"/>
        <end position="242"/>
    </location>
</feature>
<dbReference type="PROSITE" id="PS00079">
    <property type="entry name" value="MULTICOPPER_OXIDASE1"/>
    <property type="match status" value="1"/>
</dbReference>
<comment type="caution">
    <text evidence="5">The sequence shown here is derived from an EMBL/GenBank/DDBJ whole genome shotgun (WGS) entry which is preliminary data.</text>
</comment>
<keyword evidence="6" id="KW-1185">Reference proteome</keyword>
<evidence type="ECO:0000256" key="3">
    <source>
        <dbReference type="SAM" id="SignalP"/>
    </source>
</evidence>
<evidence type="ECO:0000259" key="4">
    <source>
        <dbReference type="Pfam" id="PF13473"/>
    </source>
</evidence>
<dbReference type="PANTHER" id="PTHR38439:SF3">
    <property type="entry name" value="COPPER-RESISTANT CUPROPROTEIN COPI"/>
    <property type="match status" value="1"/>
</dbReference>
<dbReference type="InterPro" id="IPR008972">
    <property type="entry name" value="Cupredoxin"/>
</dbReference>
<feature type="chain" id="PRO_5046778245" evidence="3">
    <location>
        <begin position="25"/>
        <end position="244"/>
    </location>
</feature>
<dbReference type="Pfam" id="PF13473">
    <property type="entry name" value="Cupredoxin_1"/>
    <property type="match status" value="1"/>
</dbReference>
<dbReference type="InterPro" id="IPR033138">
    <property type="entry name" value="Cu_oxidase_CS"/>
</dbReference>
<dbReference type="Proteomes" id="UP001519289">
    <property type="component" value="Unassembled WGS sequence"/>
</dbReference>
<dbReference type="SUPFAM" id="SSF49503">
    <property type="entry name" value="Cupredoxins"/>
    <property type="match status" value="1"/>
</dbReference>
<dbReference type="EMBL" id="JAGGLG010000006">
    <property type="protein sequence ID" value="MBP2017680.1"/>
    <property type="molecule type" value="Genomic_DNA"/>
</dbReference>
<organism evidence="5 6">
    <name type="scientific">Symbiobacterium terraclitae</name>
    <dbReference type="NCBI Taxonomy" id="557451"/>
    <lineage>
        <taxon>Bacteria</taxon>
        <taxon>Bacillati</taxon>
        <taxon>Bacillota</taxon>
        <taxon>Clostridia</taxon>
        <taxon>Eubacteriales</taxon>
        <taxon>Symbiobacteriaceae</taxon>
        <taxon>Symbiobacterium</taxon>
    </lineage>
</organism>
<evidence type="ECO:0000256" key="1">
    <source>
        <dbReference type="ARBA" id="ARBA00022723"/>
    </source>
</evidence>
<dbReference type="RefSeq" id="WP_209465815.1">
    <property type="nucleotide sequence ID" value="NZ_JAGGLG010000006.1"/>
</dbReference>
<keyword evidence="2" id="KW-0186">Copper</keyword>
<dbReference type="PANTHER" id="PTHR38439">
    <property type="entry name" value="AURACYANIN-B"/>
    <property type="match status" value="1"/>
</dbReference>
<dbReference type="InterPro" id="IPR028096">
    <property type="entry name" value="EfeO_Cupredoxin"/>
</dbReference>
<reference evidence="5 6" key="1">
    <citation type="submission" date="2021-03" db="EMBL/GenBank/DDBJ databases">
        <title>Genomic Encyclopedia of Type Strains, Phase IV (KMG-IV): sequencing the most valuable type-strain genomes for metagenomic binning, comparative biology and taxonomic classification.</title>
        <authorList>
            <person name="Goeker M."/>
        </authorList>
    </citation>
    <scope>NUCLEOTIDE SEQUENCE [LARGE SCALE GENOMIC DNA]</scope>
    <source>
        <strain evidence="5 6">DSM 27138</strain>
    </source>
</reference>
<dbReference type="Gene3D" id="2.60.40.420">
    <property type="entry name" value="Cupredoxins - blue copper proteins"/>
    <property type="match status" value="1"/>
</dbReference>
<protein>
    <submittedName>
        <fullName evidence="5">Plastocyanin</fullName>
    </submittedName>
</protein>
<evidence type="ECO:0000313" key="6">
    <source>
        <dbReference type="Proteomes" id="UP001519289"/>
    </source>
</evidence>
<keyword evidence="3" id="KW-0732">Signal</keyword>
<evidence type="ECO:0000313" key="5">
    <source>
        <dbReference type="EMBL" id="MBP2017680.1"/>
    </source>
</evidence>
<dbReference type="InterPro" id="IPR050845">
    <property type="entry name" value="Cu-binding_ET"/>
</dbReference>
<accession>A0ABS4JQ84</accession>
<proteinExistence type="predicted"/>
<keyword evidence="1" id="KW-0479">Metal-binding</keyword>
<sequence length="244" mass="25573">MKQWRTRAGVLLLAAALAVPTVIAVPAGRAVAAAPAIPVGRALAEGRGADAVQQGIRAASEAAPDLVRAAAGGDLEAIRAAYQRFAAAFEPVLGPISAVDPALAARMASAGSAIRYMLSAGRVAEEDVAREVAVICSGLEEAAAAMARAAEPVERVTVVAREYRFTPATLRVKAGRKVVVRLENLGRVHHEYRIPELNFLIGPIAPGARAEAELVVEKPGTYRYACQVDGHDQRGMQGILVVEE</sequence>
<dbReference type="CDD" id="cd00920">
    <property type="entry name" value="Cupredoxin"/>
    <property type="match status" value="1"/>
</dbReference>
<name>A0ABS4JQ84_9FIRM</name>
<feature type="signal peptide" evidence="3">
    <location>
        <begin position="1"/>
        <end position="24"/>
    </location>
</feature>
<evidence type="ECO:0000256" key="2">
    <source>
        <dbReference type="ARBA" id="ARBA00023008"/>
    </source>
</evidence>
<gene>
    <name evidence="5" type="ORF">J2Z79_001065</name>
</gene>